<sequence>MTDTDEWEAWSSIQDPVLHIELRKWADIMLIAPLDANTLAKIATGLCDNLLTCVARAWDPQRALLFAPAEHFYVGASYYSHTHSYFEGIWLYRGAMHQQKVGLWRYRLWSNG</sequence>
<dbReference type="Gene3D" id="3.40.50.1950">
    <property type="entry name" value="Flavin prenyltransferase-like"/>
    <property type="match status" value="1"/>
</dbReference>
<dbReference type="GO" id="GO:0010181">
    <property type="term" value="F:FMN binding"/>
    <property type="evidence" value="ECO:0007669"/>
    <property type="project" value="TreeGrafter"/>
</dbReference>
<dbReference type="EMBL" id="HACG01019607">
    <property type="protein sequence ID" value="CEK66472.1"/>
    <property type="molecule type" value="Transcribed_RNA"/>
</dbReference>
<dbReference type="PANTHER" id="PTHR14359:SF6">
    <property type="entry name" value="PHOSPHOPANTOTHENOYLCYSTEINE DECARBOXYLASE"/>
    <property type="match status" value="1"/>
</dbReference>
<dbReference type="InterPro" id="IPR036551">
    <property type="entry name" value="Flavin_trans-like"/>
</dbReference>
<reference evidence="4" key="1">
    <citation type="submission" date="2014-12" db="EMBL/GenBank/DDBJ databases">
        <title>Insight into the proteome of Arion vulgaris.</title>
        <authorList>
            <person name="Aradska J."/>
            <person name="Bulat T."/>
            <person name="Smidak R."/>
            <person name="Sarate P."/>
            <person name="Gangsoo J."/>
            <person name="Sialana F."/>
            <person name="Bilban M."/>
            <person name="Lubec G."/>
        </authorList>
    </citation>
    <scope>NUCLEOTIDE SEQUENCE</scope>
    <source>
        <tissue evidence="4">Skin</tissue>
    </source>
</reference>
<name>A0A0B6ZDI2_9EUPU</name>
<gene>
    <name evidence="4" type="primary">ORF58967</name>
</gene>
<evidence type="ECO:0000256" key="2">
    <source>
        <dbReference type="ARBA" id="ARBA00038350"/>
    </source>
</evidence>
<protein>
    <recommendedName>
        <fullName evidence="3">Flavoprotein domain-containing protein</fullName>
    </recommendedName>
</protein>
<dbReference type="GO" id="GO:0015937">
    <property type="term" value="P:coenzyme A biosynthetic process"/>
    <property type="evidence" value="ECO:0007669"/>
    <property type="project" value="UniProtKB-KW"/>
</dbReference>
<keyword evidence="1" id="KW-0173">Coenzyme A biosynthesis</keyword>
<dbReference type="PANTHER" id="PTHR14359">
    <property type="entry name" value="HOMO-OLIGOMERIC FLAVIN CONTAINING CYS DECARBOXYLASE FAMILY"/>
    <property type="match status" value="1"/>
</dbReference>
<dbReference type="Pfam" id="PF02441">
    <property type="entry name" value="Flavoprotein"/>
    <property type="match status" value="1"/>
</dbReference>
<evidence type="ECO:0000313" key="4">
    <source>
        <dbReference type="EMBL" id="CEK66472.1"/>
    </source>
</evidence>
<dbReference type="SUPFAM" id="SSF52507">
    <property type="entry name" value="Homo-oligomeric flavin-containing Cys decarboxylases, HFCD"/>
    <property type="match status" value="1"/>
</dbReference>
<proteinExistence type="inferred from homology"/>
<evidence type="ECO:0000256" key="1">
    <source>
        <dbReference type="ARBA" id="ARBA00022993"/>
    </source>
</evidence>
<feature type="domain" description="Flavoprotein" evidence="3">
    <location>
        <begin position="14"/>
        <end position="70"/>
    </location>
</feature>
<dbReference type="GO" id="GO:0004633">
    <property type="term" value="F:phosphopantothenoylcysteine decarboxylase activity"/>
    <property type="evidence" value="ECO:0007669"/>
    <property type="project" value="TreeGrafter"/>
</dbReference>
<dbReference type="GO" id="GO:0071513">
    <property type="term" value="C:phosphopantothenoylcysteine decarboxylase complex"/>
    <property type="evidence" value="ECO:0007669"/>
    <property type="project" value="TreeGrafter"/>
</dbReference>
<accession>A0A0B6ZDI2</accession>
<dbReference type="InterPro" id="IPR003382">
    <property type="entry name" value="Flavoprotein"/>
</dbReference>
<organism evidence="4">
    <name type="scientific">Arion vulgaris</name>
    <dbReference type="NCBI Taxonomy" id="1028688"/>
    <lineage>
        <taxon>Eukaryota</taxon>
        <taxon>Metazoa</taxon>
        <taxon>Spiralia</taxon>
        <taxon>Lophotrochozoa</taxon>
        <taxon>Mollusca</taxon>
        <taxon>Gastropoda</taxon>
        <taxon>Heterobranchia</taxon>
        <taxon>Euthyneura</taxon>
        <taxon>Panpulmonata</taxon>
        <taxon>Eupulmonata</taxon>
        <taxon>Stylommatophora</taxon>
        <taxon>Helicina</taxon>
        <taxon>Arionoidea</taxon>
        <taxon>Arionidae</taxon>
        <taxon>Arion</taxon>
    </lineage>
</organism>
<dbReference type="AlphaFoldDB" id="A0A0B6ZDI2"/>
<comment type="similarity">
    <text evidence="2">Belongs to the HFCD (homooligomeric flavin containing Cys decarboxylase) superfamily.</text>
</comment>
<evidence type="ECO:0000259" key="3">
    <source>
        <dbReference type="Pfam" id="PF02441"/>
    </source>
</evidence>